<feature type="compositionally biased region" description="Basic and acidic residues" evidence="1">
    <location>
        <begin position="717"/>
        <end position="728"/>
    </location>
</feature>
<feature type="compositionally biased region" description="Low complexity" evidence="1">
    <location>
        <begin position="645"/>
        <end position="660"/>
    </location>
</feature>
<feature type="region of interest" description="Disordered" evidence="1">
    <location>
        <begin position="608"/>
        <end position="627"/>
    </location>
</feature>
<organism evidence="2">
    <name type="scientific">viral metagenome</name>
    <dbReference type="NCBI Taxonomy" id="1070528"/>
    <lineage>
        <taxon>unclassified sequences</taxon>
        <taxon>metagenomes</taxon>
        <taxon>organismal metagenomes</taxon>
    </lineage>
</organism>
<sequence length="728" mass="80571">MAAIGLTQVLSPNIVDSIRIINTNNRGIQLDGAVPFRTPILQYAEATLRADPTRLVQKVADLVRQRGEADLQGRAGRTKDLDELFRMNINLLACVIGIACHLFQQELNDEIIGEVCSVLSVVNPEVGYDGFKKQMETFVRTQEIESEQKAQLYQLIIDGLRKSYVLNGPVEEEDNTTIEVIGSGENFLSRVDSKGGVIQFSDIRGGGKIKVNDINDLKKLNGKTLVRINAYAYYKLLLYAPPDVWDDESMWLYNRLQIGIEPFWHESPADRFLIFLYAWAADMLSRANLFSTKTIFSELLKLWKQKYAEGVLPQVPTLLENMKSFSAHFNLDFNMFPLIGAVQNPMIFLTDDPVAKAYAKNIRLFSVMINCAKEAIRFVQDEGAKARSLAEYNGTPTEIFTYGSRTEIYGLNYYLEFLTHDLKSHLELASGDLYNSIDTMKTFLAYVKGYSFNNGSSQEERYVGSWSADRANLDNVLKQFLREIKLRVETRNPPLDTPPSLSSLRRVEEGPPAQTPQQAAEKAASDAAQVARDAKTSVERSITSASESVRNAEAAAVNAIREARIAISVTSNANAVAARTASEEAKTIYESAGRIALAEELRLAEARRGVPPPVARPPAPPRVPEARPLLPQARGIFRAQPAPPANSNNESESENENGANDPVRGSMASSYQGAALAAAQAASAALAPRQNPVRGARGVGFALPVPPRGGIRRRTRDNREYINRTRKN</sequence>
<feature type="region of interest" description="Disordered" evidence="1">
    <location>
        <begin position="491"/>
        <end position="536"/>
    </location>
</feature>
<evidence type="ECO:0000313" key="2">
    <source>
        <dbReference type="EMBL" id="QHS91640.1"/>
    </source>
</evidence>
<feature type="compositionally biased region" description="Pro residues" evidence="1">
    <location>
        <begin position="610"/>
        <end position="623"/>
    </location>
</feature>
<feature type="region of interest" description="Disordered" evidence="1">
    <location>
        <begin position="680"/>
        <end position="728"/>
    </location>
</feature>
<accession>A0A6C0BHQ8</accession>
<dbReference type="AlphaFoldDB" id="A0A6C0BHQ8"/>
<feature type="compositionally biased region" description="Low complexity" evidence="1">
    <location>
        <begin position="517"/>
        <end position="531"/>
    </location>
</feature>
<protein>
    <submittedName>
        <fullName evidence="2">Uncharacterized protein</fullName>
    </submittedName>
</protein>
<proteinExistence type="predicted"/>
<reference evidence="2" key="1">
    <citation type="journal article" date="2020" name="Nature">
        <title>Giant virus diversity and host interactions through global metagenomics.</title>
        <authorList>
            <person name="Schulz F."/>
            <person name="Roux S."/>
            <person name="Paez-Espino D."/>
            <person name="Jungbluth S."/>
            <person name="Walsh D.A."/>
            <person name="Denef V.J."/>
            <person name="McMahon K.D."/>
            <person name="Konstantinidis K.T."/>
            <person name="Eloe-Fadrosh E.A."/>
            <person name="Kyrpides N.C."/>
            <person name="Woyke T."/>
        </authorList>
    </citation>
    <scope>NUCLEOTIDE SEQUENCE</scope>
    <source>
        <strain evidence="2">GVMAG-M-3300013006-15</strain>
    </source>
</reference>
<evidence type="ECO:0000256" key="1">
    <source>
        <dbReference type="SAM" id="MobiDB-lite"/>
    </source>
</evidence>
<name>A0A6C0BHQ8_9ZZZZ</name>
<dbReference type="EMBL" id="MN739162">
    <property type="protein sequence ID" value="QHS91640.1"/>
    <property type="molecule type" value="Genomic_DNA"/>
</dbReference>
<feature type="region of interest" description="Disordered" evidence="1">
    <location>
        <begin position="639"/>
        <end position="667"/>
    </location>
</feature>